<gene>
    <name evidence="3" type="ORF">MA16_Dca018724</name>
</gene>
<reference evidence="3 4" key="1">
    <citation type="journal article" date="2016" name="Sci. Rep.">
        <title>The Dendrobium catenatum Lindl. genome sequence provides insights into polysaccharide synthase, floral development and adaptive evolution.</title>
        <authorList>
            <person name="Zhang G.Q."/>
            <person name="Xu Q."/>
            <person name="Bian C."/>
            <person name="Tsai W.C."/>
            <person name="Yeh C.M."/>
            <person name="Liu K.W."/>
            <person name="Yoshida K."/>
            <person name="Zhang L.S."/>
            <person name="Chang S.B."/>
            <person name="Chen F."/>
            <person name="Shi Y."/>
            <person name="Su Y.Y."/>
            <person name="Zhang Y.Q."/>
            <person name="Chen L.J."/>
            <person name="Yin Y."/>
            <person name="Lin M."/>
            <person name="Huang H."/>
            <person name="Deng H."/>
            <person name="Wang Z.W."/>
            <person name="Zhu S.L."/>
            <person name="Zhao X."/>
            <person name="Deng C."/>
            <person name="Niu S.C."/>
            <person name="Huang J."/>
            <person name="Wang M."/>
            <person name="Liu G.H."/>
            <person name="Yang H.J."/>
            <person name="Xiao X.J."/>
            <person name="Hsiao Y.Y."/>
            <person name="Wu W.L."/>
            <person name="Chen Y.Y."/>
            <person name="Mitsuda N."/>
            <person name="Ohme-Takagi M."/>
            <person name="Luo Y.B."/>
            <person name="Van de Peer Y."/>
            <person name="Liu Z.J."/>
        </authorList>
    </citation>
    <scope>NUCLEOTIDE SEQUENCE [LARGE SCALE GENOMIC DNA]</scope>
    <source>
        <tissue evidence="3">The whole plant</tissue>
    </source>
</reference>
<evidence type="ECO:0000259" key="2">
    <source>
        <dbReference type="Pfam" id="PF20167"/>
    </source>
</evidence>
<dbReference type="InterPro" id="IPR046796">
    <property type="entry name" value="Transposase_32_dom"/>
</dbReference>
<dbReference type="AlphaFoldDB" id="A0A2I0VUZ9"/>
<proteinExistence type="predicted"/>
<name>A0A2I0VUZ9_9ASPA</name>
<evidence type="ECO:0000313" key="3">
    <source>
        <dbReference type="EMBL" id="PKU67230.1"/>
    </source>
</evidence>
<protein>
    <recommendedName>
        <fullName evidence="2">Putative plant transposon protein domain-containing protein</fullName>
    </recommendedName>
</protein>
<evidence type="ECO:0000256" key="1">
    <source>
        <dbReference type="SAM" id="MobiDB-lite"/>
    </source>
</evidence>
<evidence type="ECO:0000313" key="4">
    <source>
        <dbReference type="Proteomes" id="UP000233837"/>
    </source>
</evidence>
<sequence length="218" mass="25301">MVREFFVNEKEAIDNQCCVRDKWVPFNFVAVNHLYKLRDFKFDEYTAFTLEPINSDVLLRVLCKPYNGTMWKKRKDKIIKFPTSYLTQLSKVWHYFISTHLLPSKKKGEVTKEQAMLNYAIQVGYTIDVEKHIYYSLNYIIRGITSVGLGHPSLIHALCVNADVRGDLSEDIFSISTLTKRKIESFKRLGVEEGGPIEPRLINRPSSRSYRTPKSLGE</sequence>
<reference evidence="3 4" key="2">
    <citation type="journal article" date="2017" name="Nature">
        <title>The Apostasia genome and the evolution of orchids.</title>
        <authorList>
            <person name="Zhang G.Q."/>
            <person name="Liu K.W."/>
            <person name="Li Z."/>
            <person name="Lohaus R."/>
            <person name="Hsiao Y.Y."/>
            <person name="Niu S.C."/>
            <person name="Wang J.Y."/>
            <person name="Lin Y.C."/>
            <person name="Xu Q."/>
            <person name="Chen L.J."/>
            <person name="Yoshida K."/>
            <person name="Fujiwara S."/>
            <person name="Wang Z.W."/>
            <person name="Zhang Y.Q."/>
            <person name="Mitsuda N."/>
            <person name="Wang M."/>
            <person name="Liu G.H."/>
            <person name="Pecoraro L."/>
            <person name="Huang H.X."/>
            <person name="Xiao X.J."/>
            <person name="Lin M."/>
            <person name="Wu X.Y."/>
            <person name="Wu W.L."/>
            <person name="Chen Y.Y."/>
            <person name="Chang S.B."/>
            <person name="Sakamoto S."/>
            <person name="Ohme-Takagi M."/>
            <person name="Yagi M."/>
            <person name="Zeng S.J."/>
            <person name="Shen C.Y."/>
            <person name="Yeh C.M."/>
            <person name="Luo Y.B."/>
            <person name="Tsai W.C."/>
            <person name="Van de Peer Y."/>
            <person name="Liu Z.J."/>
        </authorList>
    </citation>
    <scope>NUCLEOTIDE SEQUENCE [LARGE SCALE GENOMIC DNA]</scope>
    <source>
        <tissue evidence="3">The whole plant</tissue>
    </source>
</reference>
<accession>A0A2I0VUZ9</accession>
<dbReference type="EMBL" id="KZ503213">
    <property type="protein sequence ID" value="PKU67230.1"/>
    <property type="molecule type" value="Genomic_DNA"/>
</dbReference>
<dbReference type="Pfam" id="PF20167">
    <property type="entry name" value="Transposase_32"/>
    <property type="match status" value="1"/>
</dbReference>
<keyword evidence="4" id="KW-1185">Reference proteome</keyword>
<dbReference type="Proteomes" id="UP000233837">
    <property type="component" value="Unassembled WGS sequence"/>
</dbReference>
<feature type="region of interest" description="Disordered" evidence="1">
    <location>
        <begin position="196"/>
        <end position="218"/>
    </location>
</feature>
<organism evidence="3 4">
    <name type="scientific">Dendrobium catenatum</name>
    <dbReference type="NCBI Taxonomy" id="906689"/>
    <lineage>
        <taxon>Eukaryota</taxon>
        <taxon>Viridiplantae</taxon>
        <taxon>Streptophyta</taxon>
        <taxon>Embryophyta</taxon>
        <taxon>Tracheophyta</taxon>
        <taxon>Spermatophyta</taxon>
        <taxon>Magnoliopsida</taxon>
        <taxon>Liliopsida</taxon>
        <taxon>Asparagales</taxon>
        <taxon>Orchidaceae</taxon>
        <taxon>Epidendroideae</taxon>
        <taxon>Malaxideae</taxon>
        <taxon>Dendrobiinae</taxon>
        <taxon>Dendrobium</taxon>
    </lineage>
</organism>
<feature type="domain" description="Putative plant transposon protein" evidence="2">
    <location>
        <begin position="1"/>
        <end position="164"/>
    </location>
</feature>